<proteinExistence type="predicted"/>
<dbReference type="EMBL" id="VOUP01000055">
    <property type="protein sequence ID" value="TXE22521.1"/>
    <property type="molecule type" value="Genomic_DNA"/>
</dbReference>
<dbReference type="Pfam" id="PF20159">
    <property type="entry name" value="YidB"/>
    <property type="match status" value="1"/>
</dbReference>
<evidence type="ECO:0000313" key="2">
    <source>
        <dbReference type="Proteomes" id="UP000321307"/>
    </source>
</evidence>
<accession>A0A9X9BXD8</accession>
<dbReference type="Proteomes" id="UP000321307">
    <property type="component" value="Unassembled WGS sequence"/>
</dbReference>
<name>A0A9X9BXD8_9GAMM</name>
<evidence type="ECO:0000313" key="1">
    <source>
        <dbReference type="EMBL" id="TXE22521.1"/>
    </source>
</evidence>
<dbReference type="AlphaFoldDB" id="A0A9X9BXD8"/>
<dbReference type="InterPro" id="IPR045372">
    <property type="entry name" value="YidB"/>
</dbReference>
<dbReference type="InterPro" id="IPR027405">
    <property type="entry name" value="YidB-like"/>
</dbReference>
<dbReference type="RefSeq" id="WP_147839243.1">
    <property type="nucleotide sequence ID" value="NZ_VOUP01000055.1"/>
</dbReference>
<dbReference type="SUPFAM" id="SSF140804">
    <property type="entry name" value="YidB-like"/>
    <property type="match status" value="1"/>
</dbReference>
<reference evidence="1 2" key="1">
    <citation type="submission" date="2019-07" db="EMBL/GenBank/DDBJ databases">
        <title>Serratia strains were isolated from fresh produce.</title>
        <authorList>
            <person name="Cho G.-S."/>
            <person name="Stein M."/>
            <person name="Lee W."/>
            <person name="Suh S.H."/>
            <person name="Franz C.M.A.P."/>
        </authorList>
    </citation>
    <scope>NUCLEOTIDE SEQUENCE [LARGE SCALE GENOMIC DNA]</scope>
    <source>
        <strain evidence="1 2">S17</strain>
    </source>
</reference>
<dbReference type="Gene3D" id="1.10.10.690">
    <property type="entry name" value="YidB-like"/>
    <property type="match status" value="1"/>
</dbReference>
<organism evidence="1 2">
    <name type="scientific">Serratia ureilytica</name>
    <dbReference type="NCBI Taxonomy" id="300181"/>
    <lineage>
        <taxon>Bacteria</taxon>
        <taxon>Pseudomonadati</taxon>
        <taxon>Pseudomonadota</taxon>
        <taxon>Gammaproteobacteria</taxon>
        <taxon>Enterobacterales</taxon>
        <taxon>Yersiniaceae</taxon>
        <taxon>Serratia</taxon>
    </lineage>
</organism>
<protein>
    <submittedName>
        <fullName evidence="1">DUF937 domain-containing protein</fullName>
    </submittedName>
</protein>
<gene>
    <name evidence="1" type="ORF">FOT63_25410</name>
</gene>
<sequence>MTLLQALFSDNSSLRHGDIQALLQWVQEQGGLRGIEQKFQQSDLGHLTQHWLGQQEGPHAVEDHHLTQVFGSESIDNLANKLGIDAQTATSLLTTYLPKVLALLGEGDEATGLLAKAAGLLKGVFSRP</sequence>
<comment type="caution">
    <text evidence="1">The sequence shown here is derived from an EMBL/GenBank/DDBJ whole genome shotgun (WGS) entry which is preliminary data.</text>
</comment>